<name>A0A930E0L2_9FIRM</name>
<dbReference type="Proteomes" id="UP000758611">
    <property type="component" value="Unassembled WGS sequence"/>
</dbReference>
<sequence>MELRKTRVENLIADQLLKTKNKENFQEFWNAVTTGVVNFSYIKKDGTTRYTMGTVNPEIIKEDLGEDFDYFKSIFALEELEDGEISLFGNQNFPNTFHYIDLSSGEPAIRQFTIDTLKFPDEVK</sequence>
<proteinExistence type="predicted"/>
<dbReference type="EMBL" id="JABZRE010000002">
    <property type="protein sequence ID" value="MBF1306375.1"/>
    <property type="molecule type" value="Genomic_DNA"/>
</dbReference>
<organism evidence="1 2">
    <name type="scientific">Parvimonas micra</name>
    <dbReference type="NCBI Taxonomy" id="33033"/>
    <lineage>
        <taxon>Bacteria</taxon>
        <taxon>Bacillati</taxon>
        <taxon>Bacillota</taxon>
        <taxon>Tissierellia</taxon>
        <taxon>Tissierellales</taxon>
        <taxon>Peptoniphilaceae</taxon>
        <taxon>Parvimonas</taxon>
    </lineage>
</organism>
<accession>A0A930E0L2</accession>
<protein>
    <submittedName>
        <fullName evidence="1">DUF2693 domain-containing protein</fullName>
    </submittedName>
</protein>
<reference evidence="1" key="1">
    <citation type="submission" date="2020-04" db="EMBL/GenBank/DDBJ databases">
        <title>Deep metagenomics examines the oral microbiome during advanced dental caries in children, revealing novel taxa and co-occurrences with host molecules.</title>
        <authorList>
            <person name="Baker J.L."/>
            <person name="Morton J.T."/>
            <person name="Dinis M."/>
            <person name="Alvarez R."/>
            <person name="Tran N.C."/>
            <person name="Knight R."/>
            <person name="Edlund A."/>
        </authorList>
    </citation>
    <scope>NUCLEOTIDE SEQUENCE</scope>
    <source>
        <strain evidence="1">JCVI_23_bin.11</strain>
    </source>
</reference>
<evidence type="ECO:0000313" key="1">
    <source>
        <dbReference type="EMBL" id="MBF1306375.1"/>
    </source>
</evidence>
<comment type="caution">
    <text evidence="1">The sequence shown here is derived from an EMBL/GenBank/DDBJ whole genome shotgun (WGS) entry which is preliminary data.</text>
</comment>
<dbReference type="AlphaFoldDB" id="A0A930E0L2"/>
<evidence type="ECO:0000313" key="2">
    <source>
        <dbReference type="Proteomes" id="UP000758611"/>
    </source>
</evidence>
<dbReference type="RefSeq" id="WP_278476913.1">
    <property type="nucleotide sequence ID" value="NZ_JABZRE010000002.1"/>
</dbReference>
<gene>
    <name evidence="1" type="ORF">HXM94_01110</name>
</gene>